<keyword evidence="1" id="KW-0472">Membrane</keyword>
<evidence type="ECO:0000313" key="3">
    <source>
        <dbReference type="Proteomes" id="UP000808146"/>
    </source>
</evidence>
<reference evidence="2" key="1">
    <citation type="submission" date="2020-10" db="EMBL/GenBank/DDBJ databases">
        <title>Connecting structure to function with the recovery of over 1000 high-quality activated sludge metagenome-assembled genomes encoding full-length rRNA genes using long-read sequencing.</title>
        <authorList>
            <person name="Singleton C.M."/>
            <person name="Petriglieri F."/>
            <person name="Kristensen J.M."/>
            <person name="Kirkegaard R.H."/>
            <person name="Michaelsen T.Y."/>
            <person name="Andersen M.H."/>
            <person name="Karst S.M."/>
            <person name="Dueholm M.S."/>
            <person name="Nielsen P.H."/>
            <person name="Albertsen M."/>
        </authorList>
    </citation>
    <scope>NUCLEOTIDE SEQUENCE</scope>
    <source>
        <strain evidence="2">OdNE_18-Q3-R46-58_BAT3C.305</strain>
    </source>
</reference>
<name>A0A9D7QK37_9RHOO</name>
<comment type="caution">
    <text evidence="2">The sequence shown here is derived from an EMBL/GenBank/DDBJ whole genome shotgun (WGS) entry which is preliminary data.</text>
</comment>
<feature type="transmembrane region" description="Helical" evidence="1">
    <location>
        <begin position="12"/>
        <end position="33"/>
    </location>
</feature>
<dbReference type="AlphaFoldDB" id="A0A9D7QK37"/>
<dbReference type="Proteomes" id="UP000808146">
    <property type="component" value="Unassembled WGS sequence"/>
</dbReference>
<evidence type="ECO:0000256" key="1">
    <source>
        <dbReference type="SAM" id="Phobius"/>
    </source>
</evidence>
<dbReference type="EMBL" id="JADKBR010000005">
    <property type="protein sequence ID" value="MBK8889997.1"/>
    <property type="molecule type" value="Genomic_DNA"/>
</dbReference>
<sequence length="107" mass="11668">MNSDQKPYDSFLPLLVGLITLVVWFGFQTSQLIKERETLANLQANQTTIYNNAQKMRTQLDAIAGELARLAQAGNPNAAQMIQALNARGISIDPSKAKPAEDKPAAK</sequence>
<accession>A0A9D7QK37</accession>
<keyword evidence="1" id="KW-1133">Transmembrane helix</keyword>
<gene>
    <name evidence="2" type="ORF">IPN75_06195</name>
</gene>
<organism evidence="2 3">
    <name type="scientific">Candidatus Dechloromonas phosphorivorans</name>
    <dbReference type="NCBI Taxonomy" id="2899244"/>
    <lineage>
        <taxon>Bacteria</taxon>
        <taxon>Pseudomonadati</taxon>
        <taxon>Pseudomonadota</taxon>
        <taxon>Betaproteobacteria</taxon>
        <taxon>Rhodocyclales</taxon>
        <taxon>Azonexaceae</taxon>
        <taxon>Dechloromonas</taxon>
    </lineage>
</organism>
<keyword evidence="1" id="KW-0812">Transmembrane</keyword>
<protein>
    <submittedName>
        <fullName evidence="2">Uncharacterized protein</fullName>
    </submittedName>
</protein>
<evidence type="ECO:0000313" key="2">
    <source>
        <dbReference type="EMBL" id="MBK8889997.1"/>
    </source>
</evidence>
<proteinExistence type="predicted"/>